<evidence type="ECO:0000313" key="2">
    <source>
        <dbReference type="EMBL" id="TFB01421.1"/>
    </source>
</evidence>
<feature type="region of interest" description="Disordered" evidence="1">
    <location>
        <begin position="113"/>
        <end position="143"/>
    </location>
</feature>
<dbReference type="Proteomes" id="UP001642720">
    <property type="component" value="Unassembled WGS sequence"/>
</dbReference>
<keyword evidence="3" id="KW-1185">Reference proteome</keyword>
<dbReference type="GeneID" id="300578639"/>
<feature type="compositionally biased region" description="Basic and acidic residues" evidence="1">
    <location>
        <begin position="116"/>
        <end position="139"/>
    </location>
</feature>
<evidence type="ECO:0000313" key="3">
    <source>
        <dbReference type="Proteomes" id="UP001642720"/>
    </source>
</evidence>
<dbReference type="EMBL" id="PPTA01000009">
    <property type="protein sequence ID" value="TFB01421.1"/>
    <property type="molecule type" value="Genomic_DNA"/>
</dbReference>
<proteinExistence type="predicted"/>
<protein>
    <submittedName>
        <fullName evidence="2">Uncharacterized protein</fullName>
    </submittedName>
</protein>
<sequence length="184" mass="20273">MAGGSGTIEKRDTALGARSLYEYRPLGSAAALVHARTHPLQSPIFGHVAPGTKQRFKTPVIERQQPALPAGRRNSRPHPDCGRLTDCVRNSWFARIQTEQSSSPGDLLLAEISSDATRKAGPRETRQLTGEGKEADRGLRYGQGAFGEMEPRRETMDKVGLMMREHQLISGRFDGHLQSGVWAR</sequence>
<accession>A0ABY2H0V5</accession>
<reference evidence="2 3" key="1">
    <citation type="submission" date="2018-01" db="EMBL/GenBank/DDBJ databases">
        <title>Genome characterization of the sugarcane-associated fungus Trichoderma ghanense CCMA-1212 and their application in lignocelulose bioconversion.</title>
        <authorList>
            <person name="Steindorff A.S."/>
            <person name="Mendes T.D."/>
            <person name="Vilela E.S.D."/>
            <person name="Rodrigues D.S."/>
            <person name="Formighieri E.F."/>
            <person name="Melo I.S."/>
            <person name="Favaro L.C.L."/>
        </authorList>
    </citation>
    <scope>NUCLEOTIDE SEQUENCE [LARGE SCALE GENOMIC DNA]</scope>
    <source>
        <strain evidence="2 3">CCMA-1212</strain>
    </source>
</reference>
<gene>
    <name evidence="2" type="ORF">CCMA1212_007007</name>
</gene>
<dbReference type="RefSeq" id="XP_073557622.1">
    <property type="nucleotide sequence ID" value="XM_073704189.1"/>
</dbReference>
<evidence type="ECO:0000256" key="1">
    <source>
        <dbReference type="SAM" id="MobiDB-lite"/>
    </source>
</evidence>
<organism evidence="2 3">
    <name type="scientific">Trichoderma ghanense</name>
    <dbReference type="NCBI Taxonomy" id="65468"/>
    <lineage>
        <taxon>Eukaryota</taxon>
        <taxon>Fungi</taxon>
        <taxon>Dikarya</taxon>
        <taxon>Ascomycota</taxon>
        <taxon>Pezizomycotina</taxon>
        <taxon>Sordariomycetes</taxon>
        <taxon>Hypocreomycetidae</taxon>
        <taxon>Hypocreales</taxon>
        <taxon>Hypocreaceae</taxon>
        <taxon>Trichoderma</taxon>
    </lineage>
</organism>
<name>A0ABY2H0V5_9HYPO</name>
<comment type="caution">
    <text evidence="2">The sequence shown here is derived from an EMBL/GenBank/DDBJ whole genome shotgun (WGS) entry which is preliminary data.</text>
</comment>